<evidence type="ECO:0000256" key="9">
    <source>
        <dbReference type="ARBA" id="ARBA00045556"/>
    </source>
</evidence>
<dbReference type="InterPro" id="IPR036496">
    <property type="entry name" value="CathepsinC_exc_dom_sf"/>
</dbReference>
<evidence type="ECO:0000313" key="11">
    <source>
        <dbReference type="EMBL" id="CAI9958822.1"/>
    </source>
</evidence>
<proteinExistence type="inferred from homology"/>
<evidence type="ECO:0000313" key="13">
    <source>
        <dbReference type="Proteomes" id="UP001642409"/>
    </source>
</evidence>
<organism evidence="11">
    <name type="scientific">Hexamita inflata</name>
    <dbReference type="NCBI Taxonomy" id="28002"/>
    <lineage>
        <taxon>Eukaryota</taxon>
        <taxon>Metamonada</taxon>
        <taxon>Diplomonadida</taxon>
        <taxon>Hexamitidae</taxon>
        <taxon>Hexamitinae</taxon>
        <taxon>Hexamita</taxon>
    </lineage>
</organism>
<dbReference type="EMBL" id="CATOUU010000909">
    <property type="protein sequence ID" value="CAI9958822.1"/>
    <property type="molecule type" value="Genomic_DNA"/>
</dbReference>
<evidence type="ECO:0000259" key="10">
    <source>
        <dbReference type="SMART" id="SM00645"/>
    </source>
</evidence>
<evidence type="ECO:0000256" key="1">
    <source>
        <dbReference type="ARBA" id="ARBA00001923"/>
    </source>
</evidence>
<dbReference type="AlphaFoldDB" id="A0AA86QLN6"/>
<protein>
    <recommendedName>
        <fullName evidence="4">Dipeptidyl peptidase 1</fullName>
    </recommendedName>
    <alternativeName>
        <fullName evidence="6">Cathepsin C</fullName>
    </alternativeName>
    <alternativeName>
        <fullName evidence="5">Cathepsin J</fullName>
    </alternativeName>
    <alternativeName>
        <fullName evidence="8">Dipeptidyl peptidase I</fullName>
    </alternativeName>
    <alternativeName>
        <fullName evidence="7">Dipeptidyl transferase</fullName>
    </alternativeName>
</protein>
<dbReference type="Pfam" id="PF00112">
    <property type="entry name" value="Peptidase_C1"/>
    <property type="match status" value="1"/>
</dbReference>
<evidence type="ECO:0000256" key="4">
    <source>
        <dbReference type="ARBA" id="ARBA00014709"/>
    </source>
</evidence>
<dbReference type="SUPFAM" id="SSF75001">
    <property type="entry name" value="Dipeptidyl peptidase I (cathepsin C), exclusion domain"/>
    <property type="match status" value="1"/>
</dbReference>
<dbReference type="PANTHER" id="PTHR12411">
    <property type="entry name" value="CYSTEINE PROTEASE FAMILY C1-RELATED"/>
    <property type="match status" value="1"/>
</dbReference>
<accession>A0AA86QLN6</accession>
<evidence type="ECO:0000256" key="3">
    <source>
        <dbReference type="ARBA" id="ARBA00011610"/>
    </source>
</evidence>
<comment type="similarity">
    <text evidence="2">Belongs to the peptidase C1 family.</text>
</comment>
<reference evidence="12 13" key="2">
    <citation type="submission" date="2024-07" db="EMBL/GenBank/DDBJ databases">
        <authorList>
            <person name="Akdeniz Z."/>
        </authorList>
    </citation>
    <scope>NUCLEOTIDE SEQUENCE [LARGE SCALE GENOMIC DNA]</scope>
</reference>
<evidence type="ECO:0000256" key="5">
    <source>
        <dbReference type="ARBA" id="ARBA00029762"/>
    </source>
</evidence>
<dbReference type="SMART" id="SM00645">
    <property type="entry name" value="Pept_C1"/>
    <property type="match status" value="1"/>
</dbReference>
<evidence type="ECO:0000313" key="12">
    <source>
        <dbReference type="EMBL" id="CAL6016583.1"/>
    </source>
</evidence>
<dbReference type="GO" id="GO:0006508">
    <property type="term" value="P:proteolysis"/>
    <property type="evidence" value="ECO:0007669"/>
    <property type="project" value="InterPro"/>
</dbReference>
<dbReference type="Pfam" id="PF08773">
    <property type="entry name" value="CathepsinC_exc"/>
    <property type="match status" value="1"/>
</dbReference>
<dbReference type="PROSITE" id="PS00139">
    <property type="entry name" value="THIOL_PROTEASE_CYS"/>
    <property type="match status" value="1"/>
</dbReference>
<dbReference type="InterPro" id="IPR000668">
    <property type="entry name" value="Peptidase_C1A_C"/>
</dbReference>
<dbReference type="SUPFAM" id="SSF54001">
    <property type="entry name" value="Cysteine proteinases"/>
    <property type="match status" value="1"/>
</dbReference>
<keyword evidence="13" id="KW-1185">Reference proteome</keyword>
<dbReference type="InterPro" id="IPR013128">
    <property type="entry name" value="Peptidase_C1A"/>
</dbReference>
<comment type="subunit">
    <text evidence="3">Tetramer of heterotrimers consisting of exclusion domain, heavy- and light chains.</text>
</comment>
<dbReference type="GO" id="GO:0008234">
    <property type="term" value="F:cysteine-type peptidase activity"/>
    <property type="evidence" value="ECO:0007669"/>
    <property type="project" value="InterPro"/>
</dbReference>
<feature type="domain" description="Peptidase C1A papain C-terminal" evidence="10">
    <location>
        <begin position="202"/>
        <end position="446"/>
    </location>
</feature>
<dbReference type="InterPro" id="IPR000169">
    <property type="entry name" value="Pept_cys_AS"/>
</dbReference>
<dbReference type="InterPro" id="IPR014882">
    <property type="entry name" value="CathepsinC_exc"/>
</dbReference>
<evidence type="ECO:0000256" key="6">
    <source>
        <dbReference type="ARBA" id="ARBA00029779"/>
    </source>
</evidence>
<dbReference type="EMBL" id="CAXDID020000076">
    <property type="protein sequence ID" value="CAL6016583.1"/>
    <property type="molecule type" value="Genomic_DNA"/>
</dbReference>
<comment type="caution">
    <text evidence="11">The sequence shown here is derived from an EMBL/GenBank/DDBJ whole genome shotgun (WGS) entry which is preliminary data.</text>
</comment>
<dbReference type="Gene3D" id="2.40.128.80">
    <property type="entry name" value="Cathepsin C, exclusion domain"/>
    <property type="match status" value="1"/>
</dbReference>
<name>A0AA86QLN6_9EUKA</name>
<comment type="cofactor">
    <cofactor evidence="1">
        <name>chloride</name>
        <dbReference type="ChEBI" id="CHEBI:17996"/>
    </cofactor>
</comment>
<evidence type="ECO:0000256" key="2">
    <source>
        <dbReference type="ARBA" id="ARBA00008455"/>
    </source>
</evidence>
<dbReference type="Proteomes" id="UP001642409">
    <property type="component" value="Unassembled WGS sequence"/>
</dbReference>
<evidence type="ECO:0000256" key="8">
    <source>
        <dbReference type="ARBA" id="ARBA00032961"/>
    </source>
</evidence>
<sequence>MFILIYSLLDTPATCFGDQVLGHWKVEISEFKTPQNDRVDCDANFTTKKVKYFELRAPNVAIDEDGFYGTWTMSYIQAIQVRLGGLDYLWYFNYTETPLPEIKQIRVNTYCTQHLSTKAWVHEEGVAVSKHACIRATNVKPLLDNTTNETLKPAPGPVNDYFEVDGKKYKLQPRKLIKKVEYGRKKAPKEQPLTSVYSGDKLPKNFDWRNVDGKSYVPSPFDQKECGSCYACATSYMMMSRYMVQEKTTEYPMFSVQHLVDCNEYSQGCEGGFGEHVGRFVEDHGILTEKDYGVYEGVENECHAKDLKNADRYYFTATQTLGGYYGAITDSVEMQWEVFRYGPMVVNIFVDDFYFDKFDPYGFDNSVNLTDDNENRHYFYDQNNHLVIIVGWVNEEITVNGVTKNETFWIIQNSWGKTWGPQKDGTMKIAMGYNSYAIESEPVTTYYRSSGAFRPKAPMNTYQITTIVMKYNLATFPTSARQHATNVWKKQPKLSHQESSEQIIKSCLKWKYII</sequence>
<evidence type="ECO:0000256" key="7">
    <source>
        <dbReference type="ARBA" id="ARBA00030778"/>
    </source>
</evidence>
<reference evidence="11" key="1">
    <citation type="submission" date="2023-06" db="EMBL/GenBank/DDBJ databases">
        <authorList>
            <person name="Kurt Z."/>
        </authorList>
    </citation>
    <scope>NUCLEOTIDE SEQUENCE</scope>
</reference>
<gene>
    <name evidence="12" type="ORF">HINF_LOCUS25580</name>
    <name evidence="11" type="ORF">HINF_LOCUS46467</name>
</gene>
<dbReference type="Gene3D" id="3.90.70.10">
    <property type="entry name" value="Cysteine proteinases"/>
    <property type="match status" value="1"/>
</dbReference>
<dbReference type="InterPro" id="IPR038765">
    <property type="entry name" value="Papain-like_cys_pep_sf"/>
</dbReference>
<comment type="function">
    <text evidence="9">Thiol protease. Has dipeptidylpeptidase activity. Active against a broad range of dipeptide substrates composed of both polar and hydrophobic amino acids. Proline cannot occupy the P1 position and arginine cannot occupy the P2 position of the substrate. Can act as both an exopeptidase and endopeptidase. Activates serine proteases such as elastase, cathepsin G and granzymes A and B.</text>
</comment>